<evidence type="ECO:0000313" key="10">
    <source>
        <dbReference type="EMBL" id="CAJ0870322.1"/>
    </source>
</evidence>
<dbReference type="EMBL" id="OY288114">
    <property type="protein sequence ID" value="CAJ0870322.1"/>
    <property type="molecule type" value="Genomic_DNA"/>
</dbReference>
<gene>
    <name evidence="10" type="primary">lpxK</name>
    <name evidence="10" type="ORF">AMST5_02219</name>
</gene>
<dbReference type="GO" id="GO:0005524">
    <property type="term" value="F:ATP binding"/>
    <property type="evidence" value="ECO:0007669"/>
    <property type="project" value="UniProtKB-KW"/>
</dbReference>
<name>A0AA48M307_9ZZZZ</name>
<protein>
    <recommendedName>
        <fullName evidence="2">tetraacyldisaccharide 4'-kinase</fullName>
        <ecNumber evidence="2">2.7.1.130</ecNumber>
    </recommendedName>
</protein>
<dbReference type="GO" id="GO:0009245">
    <property type="term" value="P:lipid A biosynthetic process"/>
    <property type="evidence" value="ECO:0007669"/>
    <property type="project" value="UniProtKB-KW"/>
</dbReference>
<evidence type="ECO:0000256" key="9">
    <source>
        <dbReference type="ARBA" id="ARBA00023098"/>
    </source>
</evidence>
<dbReference type="PANTHER" id="PTHR42724">
    <property type="entry name" value="TETRAACYLDISACCHARIDE 4'-KINASE"/>
    <property type="match status" value="1"/>
</dbReference>
<evidence type="ECO:0000256" key="6">
    <source>
        <dbReference type="ARBA" id="ARBA00022741"/>
    </source>
</evidence>
<dbReference type="GO" id="GO:0009029">
    <property type="term" value="F:lipid-A 4'-kinase activity"/>
    <property type="evidence" value="ECO:0007669"/>
    <property type="project" value="UniProtKB-EC"/>
</dbReference>
<dbReference type="PANTHER" id="PTHR42724:SF1">
    <property type="entry name" value="TETRAACYLDISACCHARIDE 4'-KINASE, MITOCHONDRIAL-RELATED"/>
    <property type="match status" value="1"/>
</dbReference>
<evidence type="ECO:0000256" key="3">
    <source>
        <dbReference type="ARBA" id="ARBA00022516"/>
    </source>
</evidence>
<dbReference type="GO" id="GO:0009244">
    <property type="term" value="P:lipopolysaccharide core region biosynthetic process"/>
    <property type="evidence" value="ECO:0007669"/>
    <property type="project" value="TreeGrafter"/>
</dbReference>
<reference evidence="10" key="1">
    <citation type="submission" date="2023-07" db="EMBL/GenBank/DDBJ databases">
        <authorList>
            <person name="Pelsma A.J. K."/>
        </authorList>
    </citation>
    <scope>NUCLEOTIDE SEQUENCE</scope>
</reference>
<dbReference type="AlphaFoldDB" id="A0AA48M307"/>
<comment type="pathway">
    <text evidence="1">Glycolipid biosynthesis; lipid IV(A) biosynthesis; lipid IV(A) from (3R)-3-hydroxytetradecanoyl-[acyl-carrier-protein] and UDP-N-acetyl-alpha-D-glucosamine: step 6/6.</text>
</comment>
<dbReference type="GO" id="GO:0005886">
    <property type="term" value="C:plasma membrane"/>
    <property type="evidence" value="ECO:0007669"/>
    <property type="project" value="TreeGrafter"/>
</dbReference>
<dbReference type="InterPro" id="IPR027417">
    <property type="entry name" value="P-loop_NTPase"/>
</dbReference>
<dbReference type="InterPro" id="IPR003758">
    <property type="entry name" value="LpxK"/>
</dbReference>
<keyword evidence="7" id="KW-0418">Kinase</keyword>
<proteinExistence type="inferred from homology"/>
<dbReference type="CDD" id="cd01983">
    <property type="entry name" value="SIMIBI"/>
    <property type="match status" value="1"/>
</dbReference>
<dbReference type="Pfam" id="PF02606">
    <property type="entry name" value="LpxK"/>
    <property type="match status" value="1"/>
</dbReference>
<dbReference type="NCBIfam" id="TIGR00682">
    <property type="entry name" value="lpxK"/>
    <property type="match status" value="1"/>
</dbReference>
<organism evidence="10">
    <name type="scientific">freshwater sediment metagenome</name>
    <dbReference type="NCBI Taxonomy" id="556182"/>
    <lineage>
        <taxon>unclassified sequences</taxon>
        <taxon>metagenomes</taxon>
        <taxon>ecological metagenomes</taxon>
    </lineage>
</organism>
<evidence type="ECO:0000256" key="4">
    <source>
        <dbReference type="ARBA" id="ARBA00022556"/>
    </source>
</evidence>
<accession>A0AA48M307</accession>
<sequence>MPRAPGFWREDGAVARLLAPLGGLYGALAARQLRRPAPRAALPTIVVGGLTTGGDGKTPLVIALAEILAAMGDRPALLTRGYGARARGRTPFVVRCDDSVEETGDEARLLARHGLTIVGADRAASAELARQMGATALILDDGFHSRHLAPDFAALAIDAEYGAGNGRCIPAGPLRAPLQAQLDAADALVLIGEGAAGASLAEVKPSFRAAIVTEEKKFSGERVVAFAGIGRPGKFFSTLTAEGAEIVARRSFADHHRFSADEIAELSALSRRHGAKLVTTEKDAVRLAPAALDVETLPIRLVFADENSVAAALAAALEAARLSRAS</sequence>
<keyword evidence="9" id="KW-0443">Lipid metabolism</keyword>
<keyword evidence="6" id="KW-0547">Nucleotide-binding</keyword>
<evidence type="ECO:0000256" key="8">
    <source>
        <dbReference type="ARBA" id="ARBA00022840"/>
    </source>
</evidence>
<dbReference type="SUPFAM" id="SSF52540">
    <property type="entry name" value="P-loop containing nucleoside triphosphate hydrolases"/>
    <property type="match status" value="1"/>
</dbReference>
<keyword evidence="3" id="KW-0444">Lipid biosynthesis</keyword>
<keyword evidence="4" id="KW-0441">Lipid A biosynthesis</keyword>
<evidence type="ECO:0000256" key="2">
    <source>
        <dbReference type="ARBA" id="ARBA00012071"/>
    </source>
</evidence>
<evidence type="ECO:0000256" key="5">
    <source>
        <dbReference type="ARBA" id="ARBA00022679"/>
    </source>
</evidence>
<keyword evidence="5 10" id="KW-0808">Transferase</keyword>
<evidence type="ECO:0000256" key="1">
    <source>
        <dbReference type="ARBA" id="ARBA00004870"/>
    </source>
</evidence>
<dbReference type="HAMAP" id="MF_00409">
    <property type="entry name" value="LpxK"/>
    <property type="match status" value="1"/>
</dbReference>
<keyword evidence="8" id="KW-0067">ATP-binding</keyword>
<dbReference type="EC" id="2.7.1.130" evidence="2"/>
<evidence type="ECO:0000256" key="7">
    <source>
        <dbReference type="ARBA" id="ARBA00022777"/>
    </source>
</evidence>